<evidence type="ECO:0000256" key="1">
    <source>
        <dbReference type="RuleBase" id="RU000356"/>
    </source>
</evidence>
<name>A0ABQ1J4P8_9PROT</name>
<proteinExistence type="inferred from homology"/>
<keyword evidence="1" id="KW-0561">Oxygen transport</keyword>
<dbReference type="RefSeq" id="WP_084393937.1">
    <property type="nucleotide sequence ID" value="NZ_BMKF01000001.1"/>
</dbReference>
<accession>A0ABQ1J4P8</accession>
<keyword evidence="4" id="KW-1185">Reference proteome</keyword>
<evidence type="ECO:0000259" key="2">
    <source>
        <dbReference type="Pfam" id="PF00042"/>
    </source>
</evidence>
<keyword evidence="1" id="KW-0408">Iron</keyword>
<evidence type="ECO:0000313" key="4">
    <source>
        <dbReference type="Proteomes" id="UP000628854"/>
    </source>
</evidence>
<comment type="caution">
    <text evidence="3">The sequence shown here is derived from an EMBL/GenBank/DDBJ whole genome shotgun (WGS) entry which is preliminary data.</text>
</comment>
<dbReference type="SUPFAM" id="SSF46458">
    <property type="entry name" value="Globin-like"/>
    <property type="match status" value="1"/>
</dbReference>
<dbReference type="InterPro" id="IPR009050">
    <property type="entry name" value="Globin-like_sf"/>
</dbReference>
<organism evidence="3 4">
    <name type="scientific">Henriciella pelagia</name>
    <dbReference type="NCBI Taxonomy" id="1977912"/>
    <lineage>
        <taxon>Bacteria</taxon>
        <taxon>Pseudomonadati</taxon>
        <taxon>Pseudomonadota</taxon>
        <taxon>Alphaproteobacteria</taxon>
        <taxon>Hyphomonadales</taxon>
        <taxon>Hyphomonadaceae</taxon>
        <taxon>Henriciella</taxon>
    </lineage>
</organism>
<protein>
    <recommendedName>
        <fullName evidence="2">Globin domain-containing protein</fullName>
    </recommendedName>
</protein>
<feature type="domain" description="Globin" evidence="2">
    <location>
        <begin position="24"/>
        <end position="125"/>
    </location>
</feature>
<comment type="similarity">
    <text evidence="1">Belongs to the globin family.</text>
</comment>
<evidence type="ECO:0000313" key="3">
    <source>
        <dbReference type="EMBL" id="GGB57889.1"/>
    </source>
</evidence>
<reference evidence="4" key="1">
    <citation type="journal article" date="2019" name="Int. J. Syst. Evol. Microbiol.">
        <title>The Global Catalogue of Microorganisms (GCM) 10K type strain sequencing project: providing services to taxonomists for standard genome sequencing and annotation.</title>
        <authorList>
            <consortium name="The Broad Institute Genomics Platform"/>
            <consortium name="The Broad Institute Genome Sequencing Center for Infectious Disease"/>
            <person name="Wu L."/>
            <person name="Ma J."/>
        </authorList>
    </citation>
    <scope>NUCLEOTIDE SEQUENCE [LARGE SCALE GENOMIC DNA]</scope>
    <source>
        <strain evidence="4">CGMCC 1.15928</strain>
    </source>
</reference>
<dbReference type="InterPro" id="IPR012292">
    <property type="entry name" value="Globin/Proto"/>
</dbReference>
<keyword evidence="1" id="KW-0479">Metal-binding</keyword>
<dbReference type="EMBL" id="BMKF01000001">
    <property type="protein sequence ID" value="GGB57889.1"/>
    <property type="molecule type" value="Genomic_DNA"/>
</dbReference>
<dbReference type="InterPro" id="IPR044399">
    <property type="entry name" value="Mb-like_M"/>
</dbReference>
<gene>
    <name evidence="3" type="ORF">GCM10011503_02860</name>
</gene>
<dbReference type="Pfam" id="PF00042">
    <property type="entry name" value="Globin"/>
    <property type="match status" value="1"/>
</dbReference>
<keyword evidence="1" id="KW-0813">Transport</keyword>
<dbReference type="Gene3D" id="1.10.490.10">
    <property type="entry name" value="Globins"/>
    <property type="match status" value="1"/>
</dbReference>
<sequence>MSRSAIIVETLETVAERIGDPKDQIYARLFAAHPHFEDLFVMDTDGGVRANMLATVFDCILGVADGSESPRLHLEAARVQHDGYGLSAADVHTIFETVRDVCRDVLNEDWSAEMDAAWDAMLNELRTIGTDFGA</sequence>
<dbReference type="CDD" id="cd01040">
    <property type="entry name" value="Mb-like"/>
    <property type="match status" value="1"/>
</dbReference>
<dbReference type="InterPro" id="IPR000971">
    <property type="entry name" value="Globin"/>
</dbReference>
<keyword evidence="1" id="KW-0349">Heme</keyword>
<dbReference type="Proteomes" id="UP000628854">
    <property type="component" value="Unassembled WGS sequence"/>
</dbReference>